<dbReference type="CDD" id="cd05710">
    <property type="entry name" value="SIS_1"/>
    <property type="match status" value="1"/>
</dbReference>
<dbReference type="PANTHER" id="PTHR10937:SF14">
    <property type="entry name" value="FRUCTOSELYSINE 6-PHOSPHATE DEGLYCASE"/>
    <property type="match status" value="1"/>
</dbReference>
<organism evidence="2 3">
    <name type="scientific">Franconibacter pulveris</name>
    <dbReference type="NCBI Taxonomy" id="435910"/>
    <lineage>
        <taxon>Bacteria</taxon>
        <taxon>Pseudomonadati</taxon>
        <taxon>Pseudomonadota</taxon>
        <taxon>Gammaproteobacteria</taxon>
        <taxon>Enterobacterales</taxon>
        <taxon>Enterobacteriaceae</taxon>
        <taxon>Franconibacter</taxon>
    </lineage>
</organism>
<dbReference type="InterPro" id="IPR035488">
    <property type="entry name" value="FrlB_SIS"/>
</dbReference>
<dbReference type="PANTHER" id="PTHR10937">
    <property type="entry name" value="GLUCOSAMINE--FRUCTOSE-6-PHOSPHATE AMINOTRANSFERASE, ISOMERIZING"/>
    <property type="match status" value="1"/>
</dbReference>
<reference evidence="2 3" key="1">
    <citation type="submission" date="2015-06" db="EMBL/GenBank/DDBJ databases">
        <title>Genome sequencing of Cronobacter sp. strain DJ34 isolated from petroleum contaminated sludge of Duliajan Oil Fields, Assam, India.</title>
        <authorList>
            <person name="Pal S."/>
            <person name="Banerjee T.D."/>
            <person name="Roy A."/>
            <person name="Sar P."/>
            <person name="Kazy S.K."/>
        </authorList>
    </citation>
    <scope>NUCLEOTIDE SEQUENCE [LARGE SCALE GENOMIC DNA]</scope>
    <source>
        <strain evidence="2 3">DJ34</strain>
    </source>
</reference>
<keyword evidence="2" id="KW-0413">Isomerase</keyword>
<keyword evidence="3" id="KW-1185">Reference proteome</keyword>
<dbReference type="GO" id="GO:0006002">
    <property type="term" value="P:fructose 6-phosphate metabolic process"/>
    <property type="evidence" value="ECO:0007669"/>
    <property type="project" value="TreeGrafter"/>
</dbReference>
<dbReference type="EMBL" id="LFEJ01000010">
    <property type="protein sequence ID" value="KMV35454.1"/>
    <property type="molecule type" value="Genomic_DNA"/>
</dbReference>
<dbReference type="GO" id="GO:0004360">
    <property type="term" value="F:glutamine-fructose-6-phosphate transaminase (isomerizing) activity"/>
    <property type="evidence" value="ECO:0007669"/>
    <property type="project" value="TreeGrafter"/>
</dbReference>
<dbReference type="Gene3D" id="1.10.10.2240">
    <property type="match status" value="1"/>
</dbReference>
<dbReference type="InterPro" id="IPR001347">
    <property type="entry name" value="SIS_dom"/>
</dbReference>
<proteinExistence type="predicted"/>
<dbReference type="InterPro" id="IPR046348">
    <property type="entry name" value="SIS_dom_sf"/>
</dbReference>
<dbReference type="AlphaFoldDB" id="A0A0J8YD54"/>
<dbReference type="OrthoDB" id="9782098at2"/>
<evidence type="ECO:0000313" key="2">
    <source>
        <dbReference type="EMBL" id="KMV35454.1"/>
    </source>
</evidence>
<dbReference type="GO" id="GO:0016853">
    <property type="term" value="F:isomerase activity"/>
    <property type="evidence" value="ECO:0007669"/>
    <property type="project" value="UniProtKB-KW"/>
</dbReference>
<evidence type="ECO:0000313" key="3">
    <source>
        <dbReference type="Proteomes" id="UP000037315"/>
    </source>
</evidence>
<dbReference type="GO" id="GO:0006487">
    <property type="term" value="P:protein N-linked glycosylation"/>
    <property type="evidence" value="ECO:0007669"/>
    <property type="project" value="TreeGrafter"/>
</dbReference>
<sequence length="329" mass="37020">MSHPHQQSRQIISAILQSRPAIERVYFVGCGGSLTGFYPAKYFLDCEAKKLAVGYITSNEFVHATPQALGENSLVILASQQGNTPETVEAARVARAKGAATVGLTFAPASPLCEHSDEVIEYRWARYPETVNPAQQKAAYGLWLALELLQQTEGYAHYEAMVNAFEQFEEVVREGQRKVQEDAQRFAQAYKDDKVIYMMGSGPSFGAAHQQSICILLEMQWINSASVHSGEYFHGPFEITEEGTPFVLLQSEGRTRALDDRAIRFIRQYGGKLQLIDARELGINALPETVRDYFCGLFHTALLDVYNLALSQARHHPLTTRRYMWKVEY</sequence>
<dbReference type="STRING" id="1121863.GCA_000621185_03565"/>
<dbReference type="Proteomes" id="UP000037315">
    <property type="component" value="Unassembled WGS sequence"/>
</dbReference>
<accession>A0A0J8YD54</accession>
<dbReference type="GO" id="GO:0097367">
    <property type="term" value="F:carbohydrate derivative binding"/>
    <property type="evidence" value="ECO:0007669"/>
    <property type="project" value="InterPro"/>
</dbReference>
<dbReference type="PIRSF" id="PIRSF009290">
    <property type="entry name" value="FrlB"/>
    <property type="match status" value="1"/>
</dbReference>
<dbReference type="GO" id="GO:0006047">
    <property type="term" value="P:UDP-N-acetylglucosamine metabolic process"/>
    <property type="evidence" value="ECO:0007669"/>
    <property type="project" value="TreeGrafter"/>
</dbReference>
<dbReference type="PROSITE" id="PS51464">
    <property type="entry name" value="SIS"/>
    <property type="match status" value="1"/>
</dbReference>
<protein>
    <submittedName>
        <fullName evidence="2">Phosphosugar isomerase</fullName>
    </submittedName>
</protein>
<feature type="domain" description="SIS" evidence="1">
    <location>
        <begin position="11"/>
        <end position="154"/>
    </location>
</feature>
<dbReference type="InterPro" id="IPR035490">
    <property type="entry name" value="GlmS/FrlB_SIS"/>
</dbReference>
<dbReference type="Pfam" id="PF01380">
    <property type="entry name" value="SIS"/>
    <property type="match status" value="1"/>
</dbReference>
<name>A0A0J8YD54_9ENTR</name>
<gene>
    <name evidence="2" type="ORF">ACH50_06005</name>
</gene>
<evidence type="ECO:0000259" key="1">
    <source>
        <dbReference type="PROSITE" id="PS51464"/>
    </source>
</evidence>
<comment type="caution">
    <text evidence="2">The sequence shown here is derived from an EMBL/GenBank/DDBJ whole genome shotgun (WGS) entry which is preliminary data.</text>
</comment>
<dbReference type="Gene3D" id="3.40.50.10490">
    <property type="entry name" value="Glucose-6-phosphate isomerase like protein, domain 1"/>
    <property type="match status" value="1"/>
</dbReference>
<dbReference type="SUPFAM" id="SSF53697">
    <property type="entry name" value="SIS domain"/>
    <property type="match status" value="1"/>
</dbReference>
<dbReference type="Gene3D" id="3.40.50.12570">
    <property type="match status" value="1"/>
</dbReference>
<dbReference type="InterPro" id="IPR024713">
    <property type="entry name" value="Fructosamine_deglycase_FrlB"/>
</dbReference>
<dbReference type="CDD" id="cd05009">
    <property type="entry name" value="SIS_GlmS_GlmD_2"/>
    <property type="match status" value="1"/>
</dbReference>
<dbReference type="RefSeq" id="WP_024556844.1">
    <property type="nucleotide sequence ID" value="NZ_LFEJ01000010.1"/>
</dbReference>
<dbReference type="PATRIC" id="fig|1656095.3.peg.502"/>